<keyword evidence="2" id="KW-1133">Transmembrane helix</keyword>
<evidence type="ECO:0000313" key="3">
    <source>
        <dbReference type="Proteomes" id="UP000887564"/>
    </source>
</evidence>
<feature type="compositionally biased region" description="Basic and acidic residues" evidence="1">
    <location>
        <begin position="15"/>
        <end position="37"/>
    </location>
</feature>
<protein>
    <submittedName>
        <fullName evidence="4">Major facilitator superfamily (MFS) profile domain-containing protein</fullName>
    </submittedName>
</protein>
<proteinExistence type="predicted"/>
<accession>A0A914RVE2</accession>
<feature type="transmembrane region" description="Helical" evidence="2">
    <location>
        <begin position="225"/>
        <end position="245"/>
    </location>
</feature>
<dbReference type="SUPFAM" id="SSF103473">
    <property type="entry name" value="MFS general substrate transporter"/>
    <property type="match status" value="1"/>
</dbReference>
<dbReference type="Gene3D" id="1.20.1250.20">
    <property type="entry name" value="MFS general substrate transporter like domains"/>
    <property type="match status" value="1"/>
</dbReference>
<dbReference type="InterPro" id="IPR036259">
    <property type="entry name" value="MFS_trans_sf"/>
</dbReference>
<evidence type="ECO:0000313" key="4">
    <source>
        <dbReference type="WBParaSite" id="PEQ_0001046001-mRNA-1"/>
    </source>
</evidence>
<feature type="region of interest" description="Disordered" evidence="1">
    <location>
        <begin position="1"/>
        <end position="43"/>
    </location>
</feature>
<feature type="transmembrane region" description="Helical" evidence="2">
    <location>
        <begin position="169"/>
        <end position="190"/>
    </location>
</feature>
<feature type="transmembrane region" description="Helical" evidence="2">
    <location>
        <begin position="99"/>
        <end position="120"/>
    </location>
</feature>
<dbReference type="Proteomes" id="UP000887564">
    <property type="component" value="Unplaced"/>
</dbReference>
<keyword evidence="2" id="KW-0812">Transmembrane</keyword>
<organism evidence="3 4">
    <name type="scientific">Parascaris equorum</name>
    <name type="common">Equine roundworm</name>
    <dbReference type="NCBI Taxonomy" id="6256"/>
    <lineage>
        <taxon>Eukaryota</taxon>
        <taxon>Metazoa</taxon>
        <taxon>Ecdysozoa</taxon>
        <taxon>Nematoda</taxon>
        <taxon>Chromadorea</taxon>
        <taxon>Rhabditida</taxon>
        <taxon>Spirurina</taxon>
        <taxon>Ascaridomorpha</taxon>
        <taxon>Ascaridoidea</taxon>
        <taxon>Ascarididae</taxon>
        <taxon>Parascaris</taxon>
    </lineage>
</organism>
<name>A0A914RVE2_PAREQ</name>
<sequence length="340" mass="38159">MNITAHRVGTATEHNGWERHEKPPEIHIKSRSKEASHRAKGATRSPTLLAENPIVTDRGVTVMTIVDIGYIQSFGSFCNAIGALAVGQLADTMGPKTTFLFSSVIVSIYYSLLGFARCWYSFFFLQILRIGYQLDATAEMYLATYTVAIAMFFGPMVASQLAVATTLRTSQVTCGIAMLMVLTPTIYFALPQTHSIPKLATARLRPQLQLEEDKTSFTQANKRRYYPKTVLQLALTALIGSYFAVNFTKNLEQLLVIIAVQTASYAVAYAESCTQITRRIPHEQQQQRIQWANVTFKRNVVCGSVTKFQPHLNTPIPVNELYRKDLELNYDLSYPNKQSH</sequence>
<dbReference type="AlphaFoldDB" id="A0A914RVE2"/>
<evidence type="ECO:0000256" key="2">
    <source>
        <dbReference type="SAM" id="Phobius"/>
    </source>
</evidence>
<dbReference type="WBParaSite" id="PEQ_0001046001-mRNA-1">
    <property type="protein sequence ID" value="PEQ_0001046001-mRNA-1"/>
    <property type="gene ID" value="PEQ_0001046001"/>
</dbReference>
<reference evidence="4" key="1">
    <citation type="submission" date="2022-11" db="UniProtKB">
        <authorList>
            <consortium name="WormBaseParasite"/>
        </authorList>
    </citation>
    <scope>IDENTIFICATION</scope>
</reference>
<keyword evidence="2" id="KW-0472">Membrane</keyword>
<keyword evidence="3" id="KW-1185">Reference proteome</keyword>
<evidence type="ECO:0000256" key="1">
    <source>
        <dbReference type="SAM" id="MobiDB-lite"/>
    </source>
</evidence>
<feature type="transmembrane region" description="Helical" evidence="2">
    <location>
        <begin position="141"/>
        <end position="163"/>
    </location>
</feature>